<dbReference type="EMBL" id="UZAH01031724">
    <property type="protein sequence ID" value="VDP17416.1"/>
    <property type="molecule type" value="Genomic_DNA"/>
</dbReference>
<accession>A0A183GCM0</accession>
<reference evidence="3" key="2">
    <citation type="submission" date="2019-09" db="UniProtKB">
        <authorList>
            <consortium name="WormBaseParasite"/>
        </authorList>
    </citation>
    <scope>IDENTIFICATION</scope>
</reference>
<sequence>MVVWLQTGVRVCVCVFRGRAEGRTDDDDDDGFPACAGRRILVVGPVSSFTSSADRISTHVVVAAAVIPSCFGRCRSTNFSPASVHSGF</sequence>
<keyword evidence="2" id="KW-1185">Reference proteome</keyword>
<evidence type="ECO:0000313" key="1">
    <source>
        <dbReference type="EMBL" id="VDP17416.1"/>
    </source>
</evidence>
<dbReference type="Proteomes" id="UP000050761">
    <property type="component" value="Unassembled WGS sequence"/>
</dbReference>
<organism evidence="2 3">
    <name type="scientific">Heligmosomoides polygyrus</name>
    <name type="common">Parasitic roundworm</name>
    <dbReference type="NCBI Taxonomy" id="6339"/>
    <lineage>
        <taxon>Eukaryota</taxon>
        <taxon>Metazoa</taxon>
        <taxon>Ecdysozoa</taxon>
        <taxon>Nematoda</taxon>
        <taxon>Chromadorea</taxon>
        <taxon>Rhabditida</taxon>
        <taxon>Rhabditina</taxon>
        <taxon>Rhabditomorpha</taxon>
        <taxon>Strongyloidea</taxon>
        <taxon>Heligmosomidae</taxon>
        <taxon>Heligmosomoides</taxon>
    </lineage>
</organism>
<proteinExistence type="predicted"/>
<protein>
    <submittedName>
        <fullName evidence="3">Secreted protein</fullName>
    </submittedName>
</protein>
<dbReference type="AlphaFoldDB" id="A0A183GCM0"/>
<reference evidence="1 2" key="1">
    <citation type="submission" date="2018-11" db="EMBL/GenBank/DDBJ databases">
        <authorList>
            <consortium name="Pathogen Informatics"/>
        </authorList>
    </citation>
    <scope>NUCLEOTIDE SEQUENCE [LARGE SCALE GENOMIC DNA]</scope>
</reference>
<evidence type="ECO:0000313" key="2">
    <source>
        <dbReference type="Proteomes" id="UP000050761"/>
    </source>
</evidence>
<gene>
    <name evidence="1" type="ORF">HPBE_LOCUS19923</name>
</gene>
<name>A0A183GCM0_HELPZ</name>
<dbReference type="WBParaSite" id="HPBE_0001992401-mRNA-1">
    <property type="protein sequence ID" value="HPBE_0001992401-mRNA-1"/>
    <property type="gene ID" value="HPBE_0001992401"/>
</dbReference>
<accession>A0A3P8FDM5</accession>
<evidence type="ECO:0000313" key="3">
    <source>
        <dbReference type="WBParaSite" id="HPBE_0001992401-mRNA-1"/>
    </source>
</evidence>